<evidence type="ECO:0000313" key="2">
    <source>
        <dbReference type="EMBL" id="GCD20019.1"/>
    </source>
</evidence>
<dbReference type="Gene3D" id="3.40.710.10">
    <property type="entry name" value="DD-peptidase/beta-lactamase superfamily"/>
    <property type="match status" value="1"/>
</dbReference>
<feature type="domain" description="Beta-lactamase-related" evidence="1">
    <location>
        <begin position="27"/>
        <end position="311"/>
    </location>
</feature>
<dbReference type="Pfam" id="PF00144">
    <property type="entry name" value="Beta-lactamase"/>
    <property type="match status" value="1"/>
</dbReference>
<sequence>MGDVHAVSTTELDALVDEALDQDGPREAAGVVRVRVDGEVLLERVWGVVDRRWARPLTPDDRMPMASGSKGFTALAVLTLVADGTLSLTTTGRDLLGDDLPAIPDDVTLEHLLSHTSGLSDVIDDDADEDAYLLDVPVHTLVSPEDYLPVLARVVPEHPPGGPLEYRNAAFVLLSLLAQRASGVPFHDLVRQRVLRPAGMSRTDFLRSDELPADAAIGYVRVGDAWRSHVLHLPVVAGGDGGAYTTAADMERFWDALLGGRILPPDLLAQATTPHATTHGGEYAYGLGLWLPPEAPGVVQLEGEDAGVSFWSAHRPARAGAGPEATVTVAGTTARAAWPVARVVGDRLRLTTAG</sequence>
<dbReference type="Proteomes" id="UP000288246">
    <property type="component" value="Unassembled WGS sequence"/>
</dbReference>
<dbReference type="EMBL" id="BHYL01000111">
    <property type="protein sequence ID" value="GCD20019.1"/>
    <property type="molecule type" value="Genomic_DNA"/>
</dbReference>
<organism evidence="2 3">
    <name type="scientific">Cellulomonas algicola</name>
    <dbReference type="NCBI Taxonomy" id="2071633"/>
    <lineage>
        <taxon>Bacteria</taxon>
        <taxon>Bacillati</taxon>
        <taxon>Actinomycetota</taxon>
        <taxon>Actinomycetes</taxon>
        <taxon>Micrococcales</taxon>
        <taxon>Cellulomonadaceae</taxon>
        <taxon>Cellulomonas</taxon>
    </lineage>
</organism>
<accession>A0A401UZ99</accession>
<comment type="caution">
    <text evidence="2">The sequence shown here is derived from an EMBL/GenBank/DDBJ whole genome shotgun (WGS) entry which is preliminary data.</text>
</comment>
<dbReference type="InterPro" id="IPR012338">
    <property type="entry name" value="Beta-lactam/transpept-like"/>
</dbReference>
<dbReference type="InterPro" id="IPR050789">
    <property type="entry name" value="Diverse_Enzym_Activities"/>
</dbReference>
<reference evidence="2 3" key="1">
    <citation type="submission" date="2018-11" db="EMBL/GenBank/DDBJ databases">
        <title>Draft genome sequence of Cellulomonas takizawaensis strain TKZ-21.</title>
        <authorList>
            <person name="Yamamura H."/>
            <person name="Hayashi T."/>
            <person name="Hamada M."/>
            <person name="Serisawa Y."/>
            <person name="Matsuyama K."/>
            <person name="Nakagawa Y."/>
            <person name="Otoguro M."/>
            <person name="Yanagida F."/>
            <person name="Hayakawa M."/>
        </authorList>
    </citation>
    <scope>NUCLEOTIDE SEQUENCE [LARGE SCALE GENOMIC DNA]</scope>
    <source>
        <strain evidence="2 3">TKZ-21</strain>
    </source>
</reference>
<dbReference type="RefSeq" id="WP_124342535.1">
    <property type="nucleotide sequence ID" value="NZ_BHYL01000111.1"/>
</dbReference>
<name>A0A401UZ99_9CELL</name>
<protein>
    <submittedName>
        <fullName evidence="2">Serine hydrolase</fullName>
    </submittedName>
</protein>
<dbReference type="OrthoDB" id="9809635at2"/>
<proteinExistence type="predicted"/>
<dbReference type="InterPro" id="IPR001466">
    <property type="entry name" value="Beta-lactam-related"/>
</dbReference>
<dbReference type="AlphaFoldDB" id="A0A401UZ99"/>
<evidence type="ECO:0000259" key="1">
    <source>
        <dbReference type="Pfam" id="PF00144"/>
    </source>
</evidence>
<gene>
    <name evidence="2" type="ORF">CTKZ_15810</name>
</gene>
<dbReference type="SUPFAM" id="SSF56601">
    <property type="entry name" value="beta-lactamase/transpeptidase-like"/>
    <property type="match status" value="1"/>
</dbReference>
<evidence type="ECO:0000313" key="3">
    <source>
        <dbReference type="Proteomes" id="UP000288246"/>
    </source>
</evidence>
<keyword evidence="2" id="KW-0378">Hydrolase</keyword>
<keyword evidence="3" id="KW-1185">Reference proteome</keyword>
<dbReference type="PANTHER" id="PTHR43283">
    <property type="entry name" value="BETA-LACTAMASE-RELATED"/>
    <property type="match status" value="1"/>
</dbReference>
<dbReference type="GO" id="GO:0016787">
    <property type="term" value="F:hydrolase activity"/>
    <property type="evidence" value="ECO:0007669"/>
    <property type="project" value="UniProtKB-KW"/>
</dbReference>